<comment type="similarity">
    <text evidence="3">Belongs to the PMG family.</text>
</comment>
<dbReference type="GeneTree" id="ENSGT00940000162109"/>
<reference evidence="4" key="2">
    <citation type="submission" date="2025-08" db="UniProtKB">
        <authorList>
            <consortium name="Ensembl"/>
        </authorList>
    </citation>
    <scope>IDENTIFICATION</scope>
</reference>
<dbReference type="AlphaFoldDB" id="A0A287DGB9"/>
<dbReference type="GO" id="GO:0045095">
    <property type="term" value="C:keratin filament"/>
    <property type="evidence" value="ECO:0007669"/>
    <property type="project" value="UniProtKB-UniRule"/>
</dbReference>
<name>A0A287DGB9_ICTTR</name>
<evidence type="ECO:0000256" key="2">
    <source>
        <dbReference type="ARBA" id="ARBA00022744"/>
    </source>
</evidence>
<organism evidence="4 5">
    <name type="scientific">Ictidomys tridecemlineatus</name>
    <name type="common">Thirteen-lined ground squirrel</name>
    <name type="synonym">Spermophilus tridecemlineatus</name>
    <dbReference type="NCBI Taxonomy" id="43179"/>
    <lineage>
        <taxon>Eukaryota</taxon>
        <taxon>Metazoa</taxon>
        <taxon>Chordata</taxon>
        <taxon>Craniata</taxon>
        <taxon>Vertebrata</taxon>
        <taxon>Euteleostomi</taxon>
        <taxon>Mammalia</taxon>
        <taxon>Eutheria</taxon>
        <taxon>Euarchontoglires</taxon>
        <taxon>Glires</taxon>
        <taxon>Rodentia</taxon>
        <taxon>Sciuromorpha</taxon>
        <taxon>Sciuridae</taxon>
        <taxon>Xerinae</taxon>
        <taxon>Marmotini</taxon>
        <taxon>Ictidomys</taxon>
    </lineage>
</organism>
<dbReference type="Ensembl" id="ENSSTOT00000040215.1">
    <property type="protein sequence ID" value="ENSSTOP00000032589.1"/>
    <property type="gene ID" value="ENSSTOG00000032363.1"/>
</dbReference>
<proteinExistence type="inferred from homology"/>
<dbReference type="Pfam" id="PF05287">
    <property type="entry name" value="PMG"/>
    <property type="match status" value="1"/>
</dbReference>
<evidence type="ECO:0000256" key="1">
    <source>
        <dbReference type="ARBA" id="ARBA00003327"/>
    </source>
</evidence>
<dbReference type="InParanoid" id="A0A287DGB9"/>
<gene>
    <name evidence="4" type="primary">LOC101968028</name>
</gene>
<accession>A0A287DGB9</accession>
<comment type="function">
    <text evidence="1 3">In the hair cortex, hair keratin intermediate filaments are embedded in an interfilamentous matrix, consisting of hair keratin-associated proteins (KRTAP), which are essential for the formation of a rigid and resistant hair shaft through their extensive disulfide bond cross-linking with abundant cysteine residues of hair keratins. The matrix proteins include the high-sulfur and high-glycine-tyrosine keratins.</text>
</comment>
<evidence type="ECO:0000313" key="5">
    <source>
        <dbReference type="Proteomes" id="UP000005215"/>
    </source>
</evidence>
<dbReference type="EMBL" id="AGTP01030617">
    <property type="status" value="NOT_ANNOTATED_CDS"/>
    <property type="molecule type" value="Genomic_DNA"/>
</dbReference>
<dbReference type="Proteomes" id="UP000005215">
    <property type="component" value="Unassembled WGS sequence"/>
</dbReference>
<comment type="subunit">
    <text evidence="3">Interacts with hair keratins.</text>
</comment>
<sequence length="178" mass="19280">MPYNCCSGSFSSRSFGGYLPYSGFSCGSSYNRNLIYSQNLCSPSTCQLGSCHYRGCQKTFHRPTRCQTSCVVSRPCQPSCYRPGTSTFCSPCKTTYARSVRSVSSSCCSQGYGSSSCCSQGYGSRCCGSSGFRHLNYRVSGFSSPGYGSRLCHPSYLASRPCQSSCYRPTCTSGCGFY</sequence>
<reference evidence="5" key="1">
    <citation type="submission" date="2011-11" db="EMBL/GenBank/DDBJ databases">
        <title>The Draft Genome of Spermophilus tridecemlineatus.</title>
        <authorList>
            <consortium name="The Broad Institute Genome Assembly &amp; Analysis Group"/>
            <consortium name="Computational R&amp;D Group"/>
            <consortium name="and Sequencing Platform"/>
            <person name="Di Palma F."/>
            <person name="Alfoldi J."/>
            <person name="Johnson J."/>
            <person name="Berlin A."/>
            <person name="Gnerre S."/>
            <person name="Jaffe D."/>
            <person name="MacCallum I."/>
            <person name="Young S."/>
            <person name="Walker B.J."/>
            <person name="Lindblad-Toh K."/>
        </authorList>
    </citation>
    <scope>NUCLEOTIDE SEQUENCE [LARGE SCALE GENOMIC DNA]</scope>
</reference>
<protein>
    <recommendedName>
        <fullName evidence="3">Keratin-associated protein</fullName>
    </recommendedName>
</protein>
<dbReference type="STRING" id="43179.ENSSTOP00000032589"/>
<evidence type="ECO:0000256" key="3">
    <source>
        <dbReference type="RuleBase" id="RU369044"/>
    </source>
</evidence>
<keyword evidence="2 3" id="KW-0416">Keratin</keyword>
<dbReference type="InterPro" id="IPR007951">
    <property type="entry name" value="KRTAP_PMG"/>
</dbReference>
<keyword evidence="5" id="KW-1185">Reference proteome</keyword>
<reference evidence="4" key="3">
    <citation type="submission" date="2025-09" db="UniProtKB">
        <authorList>
            <consortium name="Ensembl"/>
        </authorList>
    </citation>
    <scope>IDENTIFICATION</scope>
</reference>
<dbReference type="FunCoup" id="A0A287DGB9">
    <property type="interactions" value="39"/>
</dbReference>
<dbReference type="GO" id="GO:0005829">
    <property type="term" value="C:cytosol"/>
    <property type="evidence" value="ECO:0007669"/>
    <property type="project" value="UniProtKB-ARBA"/>
</dbReference>
<evidence type="ECO:0000313" key="4">
    <source>
        <dbReference type="Ensembl" id="ENSSTOP00000032589.1"/>
    </source>
</evidence>